<feature type="compositionally biased region" description="Pro residues" evidence="1">
    <location>
        <begin position="1"/>
        <end position="21"/>
    </location>
</feature>
<reference evidence="2 3" key="1">
    <citation type="submission" date="2024-09" db="EMBL/GenBank/DDBJ databases">
        <authorList>
            <person name="Sun Q."/>
            <person name="Mori K."/>
        </authorList>
    </citation>
    <scope>NUCLEOTIDE SEQUENCE [LARGE SCALE GENOMIC DNA]</scope>
    <source>
        <strain evidence="2 3">JCM 6917</strain>
    </source>
</reference>
<protein>
    <submittedName>
        <fullName evidence="2">Uncharacterized protein</fullName>
    </submittedName>
</protein>
<name>A0ABV5N1R3_9ACTN</name>
<evidence type="ECO:0000256" key="1">
    <source>
        <dbReference type="SAM" id="MobiDB-lite"/>
    </source>
</evidence>
<gene>
    <name evidence="2" type="ORF">ACFF45_16235</name>
</gene>
<dbReference type="Proteomes" id="UP001589709">
    <property type="component" value="Unassembled WGS sequence"/>
</dbReference>
<keyword evidence="3" id="KW-1185">Reference proteome</keyword>
<comment type="caution">
    <text evidence="2">The sequence shown here is derived from an EMBL/GenBank/DDBJ whole genome shotgun (WGS) entry which is preliminary data.</text>
</comment>
<dbReference type="EMBL" id="JBHMCY010000027">
    <property type="protein sequence ID" value="MFB9464212.1"/>
    <property type="molecule type" value="Genomic_DNA"/>
</dbReference>
<evidence type="ECO:0000313" key="2">
    <source>
        <dbReference type="EMBL" id="MFB9464212.1"/>
    </source>
</evidence>
<dbReference type="RefSeq" id="WP_381346740.1">
    <property type="nucleotide sequence ID" value="NZ_JBHMCY010000027.1"/>
</dbReference>
<organism evidence="2 3">
    <name type="scientific">Streptomyces cinereospinus</name>
    <dbReference type="NCBI Taxonomy" id="285561"/>
    <lineage>
        <taxon>Bacteria</taxon>
        <taxon>Bacillati</taxon>
        <taxon>Actinomycetota</taxon>
        <taxon>Actinomycetes</taxon>
        <taxon>Kitasatosporales</taxon>
        <taxon>Streptomycetaceae</taxon>
        <taxon>Streptomyces</taxon>
    </lineage>
</organism>
<proteinExistence type="predicted"/>
<evidence type="ECO:0000313" key="3">
    <source>
        <dbReference type="Proteomes" id="UP001589709"/>
    </source>
</evidence>
<feature type="region of interest" description="Disordered" evidence="1">
    <location>
        <begin position="1"/>
        <end position="74"/>
    </location>
</feature>
<accession>A0ABV5N1R3</accession>
<sequence length="74" mass="7692">MSTPPGSAPAAPPSPRRPPGDPQYATPGSSPWGATRRPAGERATSRVRKIAEGLPDWEPLPPGETVVRRPGGTV</sequence>